<dbReference type="Pfam" id="PF01522">
    <property type="entry name" value="Polysacc_deac_1"/>
    <property type="match status" value="1"/>
</dbReference>
<keyword evidence="2" id="KW-0732">Signal</keyword>
<organism evidence="4 5">
    <name type="scientific">Mycolicibacterium hippocampi</name>
    <dbReference type="NCBI Taxonomy" id="659824"/>
    <lineage>
        <taxon>Bacteria</taxon>
        <taxon>Bacillati</taxon>
        <taxon>Actinomycetota</taxon>
        <taxon>Actinomycetes</taxon>
        <taxon>Mycobacteriales</taxon>
        <taxon>Mycobacteriaceae</taxon>
        <taxon>Mycolicibacterium</taxon>
    </lineage>
</organism>
<dbReference type="GO" id="GO:0005975">
    <property type="term" value="P:carbohydrate metabolic process"/>
    <property type="evidence" value="ECO:0007669"/>
    <property type="project" value="InterPro"/>
</dbReference>
<dbReference type="AlphaFoldDB" id="A0A850PT05"/>
<sequence>MGPSTTAGMPVTAELTAIPMVWMYHSIALYSEDPYEVTMTPQRFEKQMRWLRRRGLRGVSMGELLQAKAAGRARRLVGLTFDDGYQDFLTTAMPLIQRFGFTATVFVLAGRLGGENEWSRPGPAKALLTADEVGEIHKAGMEIGSHGLKHISLVGADDAQLRDEVVRSRAILADLLGWQVRGFCYPYGSLDARVVEAARTAGYDYSCAVRPTQSIGRQAIPRTLVHEGDTALRLYAKHLVSTLAVGNRYGVRRYRGVQ</sequence>
<dbReference type="InterPro" id="IPR002509">
    <property type="entry name" value="NODB_dom"/>
</dbReference>
<name>A0A850PT05_9MYCO</name>
<protein>
    <submittedName>
        <fullName evidence="4">Putative polysaccharide deacetylase</fullName>
    </submittedName>
</protein>
<proteinExistence type="predicted"/>
<keyword evidence="5" id="KW-1185">Reference proteome</keyword>
<evidence type="ECO:0000313" key="4">
    <source>
        <dbReference type="EMBL" id="NVN53732.1"/>
    </source>
</evidence>
<dbReference type="PANTHER" id="PTHR34216">
    <property type="match status" value="1"/>
</dbReference>
<dbReference type="CDD" id="cd10918">
    <property type="entry name" value="CE4_NodB_like_5s_6s"/>
    <property type="match status" value="1"/>
</dbReference>
<accession>A0A850PT05</accession>
<dbReference type="InterPro" id="IPR051398">
    <property type="entry name" value="Polysacch_Deacetylase"/>
</dbReference>
<dbReference type="GO" id="GO:0005576">
    <property type="term" value="C:extracellular region"/>
    <property type="evidence" value="ECO:0007669"/>
    <property type="project" value="UniProtKB-SubCell"/>
</dbReference>
<evidence type="ECO:0000256" key="1">
    <source>
        <dbReference type="ARBA" id="ARBA00004613"/>
    </source>
</evidence>
<dbReference type="GO" id="GO:0016810">
    <property type="term" value="F:hydrolase activity, acting on carbon-nitrogen (but not peptide) bonds"/>
    <property type="evidence" value="ECO:0007669"/>
    <property type="project" value="InterPro"/>
</dbReference>
<reference evidence="4 5" key="1">
    <citation type="submission" date="2020-05" db="EMBL/GenBank/DDBJ databases">
        <title>Draft genome sequence of Mycobacterium hippocampi DL, isolated from European seabass, Dicentrarchus labrax, reared in fish farms.</title>
        <authorList>
            <person name="Stathopoulou P."/>
            <person name="Asimakis E."/>
            <person name="Tzokas K."/>
            <person name="Batargias C."/>
            <person name="Tsiamis G."/>
        </authorList>
    </citation>
    <scope>NUCLEOTIDE SEQUENCE [LARGE SCALE GENOMIC DNA]</scope>
    <source>
        <strain evidence="4 5">DL</strain>
    </source>
</reference>
<dbReference type="InterPro" id="IPR011330">
    <property type="entry name" value="Glyco_hydro/deAcase_b/a-brl"/>
</dbReference>
<comment type="subcellular location">
    <subcellularLocation>
        <location evidence="1">Secreted</location>
    </subcellularLocation>
</comment>
<dbReference type="SUPFAM" id="SSF88713">
    <property type="entry name" value="Glycoside hydrolase/deacetylase"/>
    <property type="match status" value="1"/>
</dbReference>
<dbReference type="Proteomes" id="UP000570517">
    <property type="component" value="Unassembled WGS sequence"/>
</dbReference>
<dbReference type="PANTHER" id="PTHR34216:SF3">
    <property type="entry name" value="POLY-BETA-1,6-N-ACETYL-D-GLUCOSAMINE N-DEACETYLASE"/>
    <property type="match status" value="1"/>
</dbReference>
<comment type="caution">
    <text evidence="4">The sequence shown here is derived from an EMBL/GenBank/DDBJ whole genome shotgun (WGS) entry which is preliminary data.</text>
</comment>
<dbReference type="Gene3D" id="3.20.20.370">
    <property type="entry name" value="Glycoside hydrolase/deacetylase"/>
    <property type="match status" value="1"/>
</dbReference>
<evidence type="ECO:0000313" key="5">
    <source>
        <dbReference type="Proteomes" id="UP000570517"/>
    </source>
</evidence>
<dbReference type="EMBL" id="JABFYL010000049">
    <property type="protein sequence ID" value="NVN53732.1"/>
    <property type="molecule type" value="Genomic_DNA"/>
</dbReference>
<evidence type="ECO:0000256" key="2">
    <source>
        <dbReference type="ARBA" id="ARBA00022729"/>
    </source>
</evidence>
<feature type="domain" description="NodB homology" evidence="3">
    <location>
        <begin position="75"/>
        <end position="258"/>
    </location>
</feature>
<dbReference type="PROSITE" id="PS51677">
    <property type="entry name" value="NODB"/>
    <property type="match status" value="1"/>
</dbReference>
<gene>
    <name evidence="4" type="ORF">HLY00_4083</name>
</gene>
<evidence type="ECO:0000259" key="3">
    <source>
        <dbReference type="PROSITE" id="PS51677"/>
    </source>
</evidence>